<gene>
    <name evidence="8" type="ORF">LCGC14_1058530</name>
</gene>
<dbReference type="GO" id="GO:0006352">
    <property type="term" value="P:DNA-templated transcription initiation"/>
    <property type="evidence" value="ECO:0007669"/>
    <property type="project" value="InterPro"/>
</dbReference>
<keyword evidence="4" id="KW-0238">DNA-binding</keyword>
<dbReference type="SUPFAM" id="SSF88946">
    <property type="entry name" value="Sigma2 domain of RNA polymerase sigma factors"/>
    <property type="match status" value="1"/>
</dbReference>
<dbReference type="Gene3D" id="1.10.1740.10">
    <property type="match status" value="1"/>
</dbReference>
<comment type="caution">
    <text evidence="8">The sequence shown here is derived from an EMBL/GenBank/DDBJ whole genome shotgun (WGS) entry which is preliminary data.</text>
</comment>
<dbReference type="SUPFAM" id="SSF88659">
    <property type="entry name" value="Sigma3 and sigma4 domains of RNA polymerase sigma factors"/>
    <property type="match status" value="1"/>
</dbReference>
<dbReference type="InterPro" id="IPR013325">
    <property type="entry name" value="RNA_pol_sigma_r2"/>
</dbReference>
<proteinExistence type="inferred from homology"/>
<dbReference type="InterPro" id="IPR007630">
    <property type="entry name" value="RNA_pol_sigma70_r4"/>
</dbReference>
<evidence type="ECO:0000256" key="2">
    <source>
        <dbReference type="ARBA" id="ARBA00023015"/>
    </source>
</evidence>
<dbReference type="Pfam" id="PF04545">
    <property type="entry name" value="Sigma70_r4"/>
    <property type="match status" value="1"/>
</dbReference>
<dbReference type="GO" id="GO:0016987">
    <property type="term" value="F:sigma factor activity"/>
    <property type="evidence" value="ECO:0007669"/>
    <property type="project" value="UniProtKB-KW"/>
</dbReference>
<name>A0A0F9MLX7_9ZZZZ</name>
<dbReference type="NCBIfam" id="TIGR02937">
    <property type="entry name" value="sigma70-ECF"/>
    <property type="match status" value="1"/>
</dbReference>
<evidence type="ECO:0000256" key="4">
    <source>
        <dbReference type="ARBA" id="ARBA00023125"/>
    </source>
</evidence>
<evidence type="ECO:0000259" key="7">
    <source>
        <dbReference type="Pfam" id="PF04545"/>
    </source>
</evidence>
<dbReference type="PROSITE" id="PS01063">
    <property type="entry name" value="SIGMA70_ECF"/>
    <property type="match status" value="1"/>
</dbReference>
<evidence type="ECO:0000259" key="6">
    <source>
        <dbReference type="Pfam" id="PF04542"/>
    </source>
</evidence>
<evidence type="ECO:0000256" key="1">
    <source>
        <dbReference type="ARBA" id="ARBA00010641"/>
    </source>
</evidence>
<evidence type="ECO:0000313" key="8">
    <source>
        <dbReference type="EMBL" id="KKN08250.1"/>
    </source>
</evidence>
<keyword evidence="5" id="KW-0804">Transcription</keyword>
<dbReference type="Gene3D" id="1.10.10.10">
    <property type="entry name" value="Winged helix-like DNA-binding domain superfamily/Winged helix DNA-binding domain"/>
    <property type="match status" value="1"/>
</dbReference>
<dbReference type="Pfam" id="PF04542">
    <property type="entry name" value="Sigma70_r2"/>
    <property type="match status" value="1"/>
</dbReference>
<accession>A0A0F9MLX7</accession>
<dbReference type="PANTHER" id="PTHR43133:SF62">
    <property type="entry name" value="RNA POLYMERASE SIGMA FACTOR SIGZ"/>
    <property type="match status" value="1"/>
</dbReference>
<dbReference type="PANTHER" id="PTHR43133">
    <property type="entry name" value="RNA POLYMERASE ECF-TYPE SIGMA FACTO"/>
    <property type="match status" value="1"/>
</dbReference>
<protein>
    <recommendedName>
        <fullName evidence="9">RNA polymerase sigma factor</fullName>
    </recommendedName>
</protein>
<dbReference type="InterPro" id="IPR000838">
    <property type="entry name" value="RNA_pol_sigma70_ECF_CS"/>
</dbReference>
<dbReference type="InterPro" id="IPR039425">
    <property type="entry name" value="RNA_pol_sigma-70-like"/>
</dbReference>
<dbReference type="InterPro" id="IPR013324">
    <property type="entry name" value="RNA_pol_sigma_r3/r4-like"/>
</dbReference>
<evidence type="ECO:0000256" key="3">
    <source>
        <dbReference type="ARBA" id="ARBA00023082"/>
    </source>
</evidence>
<dbReference type="AlphaFoldDB" id="A0A0F9MLX7"/>
<keyword evidence="2" id="KW-0805">Transcription regulation</keyword>
<feature type="domain" description="RNA polymerase sigma-70 region 2" evidence="6">
    <location>
        <begin position="24"/>
        <end position="89"/>
    </location>
</feature>
<comment type="similarity">
    <text evidence="1">Belongs to the sigma-70 factor family. ECF subfamily.</text>
</comment>
<dbReference type="GO" id="GO:0003677">
    <property type="term" value="F:DNA binding"/>
    <property type="evidence" value="ECO:0007669"/>
    <property type="project" value="UniProtKB-KW"/>
</dbReference>
<dbReference type="InterPro" id="IPR007627">
    <property type="entry name" value="RNA_pol_sigma70_r2"/>
</dbReference>
<dbReference type="EMBL" id="LAZR01004477">
    <property type="protein sequence ID" value="KKN08250.1"/>
    <property type="molecule type" value="Genomic_DNA"/>
</dbReference>
<feature type="domain" description="RNA polymerase sigma-70 region 4" evidence="7">
    <location>
        <begin position="132"/>
        <end position="172"/>
    </location>
</feature>
<organism evidence="8">
    <name type="scientific">marine sediment metagenome</name>
    <dbReference type="NCBI Taxonomy" id="412755"/>
    <lineage>
        <taxon>unclassified sequences</taxon>
        <taxon>metagenomes</taxon>
        <taxon>ecological metagenomes</taxon>
    </lineage>
</organism>
<dbReference type="InterPro" id="IPR036388">
    <property type="entry name" value="WH-like_DNA-bd_sf"/>
</dbReference>
<evidence type="ECO:0008006" key="9">
    <source>
        <dbReference type="Google" id="ProtNLM"/>
    </source>
</evidence>
<reference evidence="8" key="1">
    <citation type="journal article" date="2015" name="Nature">
        <title>Complex archaea that bridge the gap between prokaryotes and eukaryotes.</title>
        <authorList>
            <person name="Spang A."/>
            <person name="Saw J.H."/>
            <person name="Jorgensen S.L."/>
            <person name="Zaremba-Niedzwiedzka K."/>
            <person name="Martijn J."/>
            <person name="Lind A.E."/>
            <person name="van Eijk R."/>
            <person name="Schleper C."/>
            <person name="Guy L."/>
            <person name="Ettema T.J."/>
        </authorList>
    </citation>
    <scope>NUCLEOTIDE SEQUENCE</scope>
</reference>
<sequence length="192" mass="22100">MSMLLEKHIVELLQERDEKAISLLYEHYGSTLLGVAHKVLRNEELAQDVLQESFVKIWKKSDTYDASKAKLFTWLFRITRNTAIDKLRSVKTKSDKEIQINVSDVYNLGVNSTRPEFMDVRDNLGKIESKYQIVLDALFFQGMTQQEASDELDIPLGTIKSRLKIGLRELKKIYGPVMLLIPALKLFHILSS</sequence>
<keyword evidence="3" id="KW-0731">Sigma factor</keyword>
<dbReference type="InterPro" id="IPR014284">
    <property type="entry name" value="RNA_pol_sigma-70_dom"/>
</dbReference>
<evidence type="ECO:0000256" key="5">
    <source>
        <dbReference type="ARBA" id="ARBA00023163"/>
    </source>
</evidence>